<keyword evidence="3" id="KW-1003">Cell membrane</keyword>
<comment type="caution">
    <text evidence="12">The sequence shown here is derived from an EMBL/GenBank/DDBJ whole genome shotgun (WGS) entry which is preliminary data.</text>
</comment>
<dbReference type="NCBIfam" id="TIGR01427">
    <property type="entry name" value="PTS_IIC_fructo"/>
    <property type="match status" value="1"/>
</dbReference>
<keyword evidence="4" id="KW-0762">Sugar transport</keyword>
<feature type="domain" description="PTS EIIC type-2" evidence="10">
    <location>
        <begin position="17"/>
        <end position="356"/>
    </location>
</feature>
<dbReference type="GO" id="GO:0009401">
    <property type="term" value="P:phosphoenolpyruvate-dependent sugar phosphotransferase system"/>
    <property type="evidence" value="ECO:0007669"/>
    <property type="project" value="UniProtKB-KW"/>
</dbReference>
<organism evidence="12 13">
    <name type="scientific">Lancefieldella parvula</name>
    <dbReference type="NCBI Taxonomy" id="1382"/>
    <lineage>
        <taxon>Bacteria</taxon>
        <taxon>Bacillati</taxon>
        <taxon>Actinomycetota</taxon>
        <taxon>Coriobacteriia</taxon>
        <taxon>Coriobacteriales</taxon>
        <taxon>Atopobiaceae</taxon>
        <taxon>Lancefieldella</taxon>
    </lineage>
</organism>
<dbReference type="InterPro" id="IPR013014">
    <property type="entry name" value="PTS_EIIC_2"/>
</dbReference>
<name>A0A930W3V4_9ACTN</name>
<feature type="transmembrane region" description="Helical" evidence="9">
    <location>
        <begin position="113"/>
        <end position="134"/>
    </location>
</feature>
<evidence type="ECO:0000313" key="12">
    <source>
        <dbReference type="EMBL" id="MBF4808694.1"/>
    </source>
</evidence>
<evidence type="ECO:0000313" key="11">
    <source>
        <dbReference type="EMBL" id="MBF4803034.1"/>
    </source>
</evidence>
<feature type="transmembrane region" description="Helical" evidence="9">
    <location>
        <begin position="25"/>
        <end position="44"/>
    </location>
</feature>
<feature type="transmembrane region" description="Helical" evidence="9">
    <location>
        <begin position="263"/>
        <end position="283"/>
    </location>
</feature>
<feature type="transmembrane region" description="Helical" evidence="9">
    <location>
        <begin position="231"/>
        <end position="251"/>
    </location>
</feature>
<keyword evidence="8 9" id="KW-0472">Membrane</keyword>
<evidence type="ECO:0000256" key="2">
    <source>
        <dbReference type="ARBA" id="ARBA00022448"/>
    </source>
</evidence>
<evidence type="ECO:0000313" key="13">
    <source>
        <dbReference type="Proteomes" id="UP000772566"/>
    </source>
</evidence>
<proteinExistence type="predicted"/>
<evidence type="ECO:0000256" key="3">
    <source>
        <dbReference type="ARBA" id="ARBA00022475"/>
    </source>
</evidence>
<evidence type="ECO:0000256" key="1">
    <source>
        <dbReference type="ARBA" id="ARBA00004429"/>
    </source>
</evidence>
<dbReference type="InterPro" id="IPR050864">
    <property type="entry name" value="Bacterial_PTS_Sugar_Transport"/>
</dbReference>
<dbReference type="PROSITE" id="PS51104">
    <property type="entry name" value="PTS_EIIC_TYPE_2"/>
    <property type="match status" value="1"/>
</dbReference>
<gene>
    <name evidence="12" type="ORF">HXK23_00450</name>
    <name evidence="11" type="ORF">HXK24_04340</name>
</gene>
<dbReference type="EMBL" id="JABZGT010000006">
    <property type="protein sequence ID" value="MBF4808694.1"/>
    <property type="molecule type" value="Genomic_DNA"/>
</dbReference>
<dbReference type="GO" id="GO:0005351">
    <property type="term" value="F:carbohydrate:proton symporter activity"/>
    <property type="evidence" value="ECO:0007669"/>
    <property type="project" value="InterPro"/>
</dbReference>
<dbReference type="GO" id="GO:0090563">
    <property type="term" value="F:protein-phosphocysteine-sugar phosphotransferase activity"/>
    <property type="evidence" value="ECO:0007669"/>
    <property type="project" value="TreeGrafter"/>
</dbReference>
<evidence type="ECO:0000256" key="9">
    <source>
        <dbReference type="SAM" id="Phobius"/>
    </source>
</evidence>
<dbReference type="Proteomes" id="UP000787322">
    <property type="component" value="Unassembled WGS sequence"/>
</dbReference>
<keyword evidence="5" id="KW-0598">Phosphotransferase system</keyword>
<keyword evidence="6 9" id="KW-0812">Transmembrane</keyword>
<evidence type="ECO:0000256" key="6">
    <source>
        <dbReference type="ARBA" id="ARBA00022692"/>
    </source>
</evidence>
<evidence type="ECO:0000256" key="4">
    <source>
        <dbReference type="ARBA" id="ARBA00022597"/>
    </source>
</evidence>
<feature type="transmembrane region" description="Helical" evidence="9">
    <location>
        <begin position="290"/>
        <end position="307"/>
    </location>
</feature>
<keyword evidence="7 9" id="KW-1133">Transmembrane helix</keyword>
<dbReference type="RefSeq" id="WP_052039082.1">
    <property type="nucleotide sequence ID" value="NZ_CAUQBC010000003.1"/>
</dbReference>
<evidence type="ECO:0000256" key="5">
    <source>
        <dbReference type="ARBA" id="ARBA00022683"/>
    </source>
</evidence>
<protein>
    <submittedName>
        <fullName evidence="12">PTS fructose transporter subunit IIC</fullName>
    </submittedName>
</protein>
<evidence type="ECO:0000259" key="10">
    <source>
        <dbReference type="PROSITE" id="PS51104"/>
    </source>
</evidence>
<evidence type="ECO:0000256" key="8">
    <source>
        <dbReference type="ARBA" id="ARBA00023136"/>
    </source>
</evidence>
<sequence>MAEEKSPSVLGKVGKDLLKAFNTGVSYFIPIVVVGGVFLAFSLATGTAGKDGIEVTNPLMQSLNLIGMAGIKMMIPVLAAYIAYSLGGKPALAPGFVLGYLASNPVPVGEVQVSTGFLGAMVLGVAAGYLVQWMKSWKVNSTIRTIMPILIIPSLSSLALGMLYIYVLAAPLGAFMDWLTNLLSSLQGGSAVVLGIVIGLMTAFDMGGPVNKTASTFTMALMTAGVYGPNGAFRVAVAIPPLVCGVASLIARSKFDDTDRQMGISAVFMGLIGITEGAIPFAVKDLAHTLPAIMIGSAVGAGLAAWHGIECFVPHGGMIVAAATNNIALYTLDMAIGVAVGVAILVLTKPKLEDNK</sequence>
<dbReference type="PANTHER" id="PTHR30505:SF0">
    <property type="entry name" value="FRUCTOSE-LIKE PTS SYSTEM EIIBC COMPONENT-RELATED"/>
    <property type="match status" value="1"/>
</dbReference>
<feature type="transmembrane region" description="Helical" evidence="9">
    <location>
        <begin position="146"/>
        <end position="169"/>
    </location>
</feature>
<dbReference type="InterPro" id="IPR006327">
    <property type="entry name" value="PTS_IIC_fruc"/>
</dbReference>
<feature type="transmembrane region" description="Helical" evidence="9">
    <location>
        <begin position="189"/>
        <end position="210"/>
    </location>
</feature>
<dbReference type="GO" id="GO:0005886">
    <property type="term" value="C:plasma membrane"/>
    <property type="evidence" value="ECO:0007669"/>
    <property type="project" value="UniProtKB-SubCell"/>
</dbReference>
<feature type="transmembrane region" description="Helical" evidence="9">
    <location>
        <begin position="65"/>
        <end position="84"/>
    </location>
</feature>
<accession>A0A930W3V4</accession>
<dbReference type="Proteomes" id="UP000772566">
    <property type="component" value="Unassembled WGS sequence"/>
</dbReference>
<feature type="transmembrane region" description="Helical" evidence="9">
    <location>
        <begin position="327"/>
        <end position="347"/>
    </location>
</feature>
<comment type="subcellular location">
    <subcellularLocation>
        <location evidence="1">Cell inner membrane</location>
        <topology evidence="1">Multi-pass membrane protein</topology>
    </subcellularLocation>
</comment>
<reference evidence="12" key="1">
    <citation type="submission" date="2020-04" db="EMBL/GenBank/DDBJ databases">
        <title>Deep metagenomics examines the oral microbiome during advanced dental caries in children, revealing novel taxa and co-occurrences with host molecules.</title>
        <authorList>
            <person name="Baker J.L."/>
            <person name="Morton J.T."/>
            <person name="Dinis M."/>
            <person name="Alvarez R."/>
            <person name="Tran N.C."/>
            <person name="Knight R."/>
            <person name="Edlund A."/>
        </authorList>
    </citation>
    <scope>NUCLEOTIDE SEQUENCE</scope>
    <source>
        <strain evidence="12">JCVI_22A_bin.2</strain>
        <strain evidence="11">JCVI_3_bin.11</strain>
    </source>
</reference>
<keyword evidence="2" id="KW-0813">Transport</keyword>
<dbReference type="EMBL" id="JABZGU010000090">
    <property type="protein sequence ID" value="MBF4803034.1"/>
    <property type="molecule type" value="Genomic_DNA"/>
</dbReference>
<dbReference type="GO" id="GO:0008982">
    <property type="term" value="F:protein-N(PI)-phosphohistidine-sugar phosphotransferase activity"/>
    <property type="evidence" value="ECO:0007669"/>
    <property type="project" value="InterPro"/>
</dbReference>
<dbReference type="AlphaFoldDB" id="A0A930W3V4"/>
<evidence type="ECO:0000256" key="7">
    <source>
        <dbReference type="ARBA" id="ARBA00022989"/>
    </source>
</evidence>
<dbReference type="PANTHER" id="PTHR30505">
    <property type="entry name" value="FRUCTOSE-LIKE PERMEASE"/>
    <property type="match status" value="1"/>
</dbReference>